<protein>
    <submittedName>
        <fullName evidence="2">Uncharacterized protein</fullName>
    </submittedName>
</protein>
<organism evidence="2 3">
    <name type="scientific">Liparis tanakae</name>
    <name type="common">Tanaka's snailfish</name>
    <dbReference type="NCBI Taxonomy" id="230148"/>
    <lineage>
        <taxon>Eukaryota</taxon>
        <taxon>Metazoa</taxon>
        <taxon>Chordata</taxon>
        <taxon>Craniata</taxon>
        <taxon>Vertebrata</taxon>
        <taxon>Euteleostomi</taxon>
        <taxon>Actinopterygii</taxon>
        <taxon>Neopterygii</taxon>
        <taxon>Teleostei</taxon>
        <taxon>Neoteleostei</taxon>
        <taxon>Acanthomorphata</taxon>
        <taxon>Eupercaria</taxon>
        <taxon>Perciformes</taxon>
        <taxon>Cottioidei</taxon>
        <taxon>Cottales</taxon>
        <taxon>Liparidae</taxon>
        <taxon>Liparis</taxon>
    </lineage>
</organism>
<dbReference type="EMBL" id="SRLO01000122">
    <property type="protein sequence ID" value="TNN73670.1"/>
    <property type="molecule type" value="Genomic_DNA"/>
</dbReference>
<proteinExistence type="predicted"/>
<evidence type="ECO:0000313" key="2">
    <source>
        <dbReference type="EMBL" id="TNN73670.1"/>
    </source>
</evidence>
<sequence>MPPQPRHECSSEVQWTRHPRPGPRVGNLGKYIEQKEARRRAERPDSGARSPPAGKRKERERHAQLTLRLQWGFSRWPRCSSSPPSPASAPCHSEEPGGDSRGRGAEALTAATCHISQLKFGRNQIGEP</sequence>
<accession>A0A4Z2I759</accession>
<gene>
    <name evidence="2" type="ORF">EYF80_016050</name>
</gene>
<comment type="caution">
    <text evidence="2">The sequence shown here is derived from an EMBL/GenBank/DDBJ whole genome shotgun (WGS) entry which is preliminary data.</text>
</comment>
<keyword evidence="3" id="KW-1185">Reference proteome</keyword>
<evidence type="ECO:0000313" key="3">
    <source>
        <dbReference type="Proteomes" id="UP000314294"/>
    </source>
</evidence>
<dbReference type="Proteomes" id="UP000314294">
    <property type="component" value="Unassembled WGS sequence"/>
</dbReference>
<feature type="region of interest" description="Disordered" evidence="1">
    <location>
        <begin position="75"/>
        <end position="105"/>
    </location>
</feature>
<name>A0A4Z2I759_9TELE</name>
<feature type="region of interest" description="Disordered" evidence="1">
    <location>
        <begin position="1"/>
        <end position="62"/>
    </location>
</feature>
<feature type="compositionally biased region" description="Basic and acidic residues" evidence="1">
    <location>
        <begin position="1"/>
        <end position="10"/>
    </location>
</feature>
<feature type="compositionally biased region" description="Basic and acidic residues" evidence="1">
    <location>
        <begin position="92"/>
        <end position="104"/>
    </location>
</feature>
<reference evidence="2 3" key="1">
    <citation type="submission" date="2019-03" db="EMBL/GenBank/DDBJ databases">
        <title>First draft genome of Liparis tanakae, snailfish: a comprehensive survey of snailfish specific genes.</title>
        <authorList>
            <person name="Kim W."/>
            <person name="Song I."/>
            <person name="Jeong J.-H."/>
            <person name="Kim D."/>
            <person name="Kim S."/>
            <person name="Ryu S."/>
            <person name="Song J.Y."/>
            <person name="Lee S.K."/>
        </authorList>
    </citation>
    <scope>NUCLEOTIDE SEQUENCE [LARGE SCALE GENOMIC DNA]</scope>
    <source>
        <tissue evidence="2">Muscle</tissue>
    </source>
</reference>
<dbReference type="AlphaFoldDB" id="A0A4Z2I759"/>
<evidence type="ECO:0000256" key="1">
    <source>
        <dbReference type="SAM" id="MobiDB-lite"/>
    </source>
</evidence>